<feature type="signal peptide" evidence="1">
    <location>
        <begin position="1"/>
        <end position="19"/>
    </location>
</feature>
<dbReference type="Proteomes" id="UP000245959">
    <property type="component" value="Unassembled WGS sequence"/>
</dbReference>
<name>A0A2U1BB11_9BACT</name>
<dbReference type="InterPro" id="IPR017853">
    <property type="entry name" value="GH"/>
</dbReference>
<evidence type="ECO:0000256" key="1">
    <source>
        <dbReference type="SAM" id="SignalP"/>
    </source>
</evidence>
<sequence>MRKQLLSAVSCLSAVLATAGIQVDRYGQITAEEWPGKVKTDMELRADAAREASELTVSAFDPAKFDRFGGRLDAGSFEATGRFCKKKIDGRWWLITPEGHRFFLIGCDAVDYNENGYSTPVYGPGGKTRPELAGTLPDPGEYPGAYNGNRSKFNYLAANLQRKYGPDFRKKALETARRRLIAWGFNSSAKWGWGTEIGLPYFEDLNFRSVRRFGRCIDPYDPGFAERAEREIAVQVARRKHDPMLVAYATENENGWDFNNIQELTAAPADLAAKQKLVDYLIGKYGEEQAARLFGLTGGRKEMLANRTAVTLPREDAAAVITAASRRYHEILSGIYRKLDPGHMWFAASHCRGQSMEWIYAGAPYVDAFMLNEYDLESPWIMGQIAGYEKLDVPFVVTEFSFTADGRGMPPRWETNNVGTERERGIAYRHYTERLAAHPLCIGFGYFLFYDQPVTMRSLPDGENHNFGLVSQQDRPYKEMLAEVCKSNSRLEAVHQGREKPFAIAAPRSMLGSKLREQVFSRFLPGSTSPAIILDLRASHYFNGEKIRAKVNEAAVADKPGDYYFGTIDLKAQKASGVEVRAFLWNRPGIPEMVLIEESADNRHFTPVAPAMRPGHTGSDYTEFFITPRNQLKKSTRYVRIGVRVSDTSKSWAVQFCGLKMIPEQP</sequence>
<dbReference type="AlphaFoldDB" id="A0A2U1BB11"/>
<proteinExistence type="predicted"/>
<evidence type="ECO:0008006" key="4">
    <source>
        <dbReference type="Google" id="ProtNLM"/>
    </source>
</evidence>
<dbReference type="SUPFAM" id="SSF51445">
    <property type="entry name" value="(Trans)glycosidases"/>
    <property type="match status" value="1"/>
</dbReference>
<reference evidence="2 3" key="1">
    <citation type="submission" date="2018-04" db="EMBL/GenBank/DDBJ databases">
        <title>Genomic Encyclopedia of Type Strains, Phase IV (KMG-IV): sequencing the most valuable type-strain genomes for metagenomic binning, comparative biology and taxonomic classification.</title>
        <authorList>
            <person name="Goeker M."/>
        </authorList>
    </citation>
    <scope>NUCLEOTIDE SEQUENCE [LARGE SCALE GENOMIC DNA]</scope>
    <source>
        <strain evidence="2 3">DSM 14823</strain>
    </source>
</reference>
<keyword evidence="1" id="KW-0732">Signal</keyword>
<protein>
    <recommendedName>
        <fullName evidence="4">Beta-galactosidase-like protein</fullName>
    </recommendedName>
</protein>
<gene>
    <name evidence="2" type="ORF">C8D82_10135</name>
</gene>
<dbReference type="Gene3D" id="3.20.20.80">
    <property type="entry name" value="Glycosidases"/>
    <property type="match status" value="1"/>
</dbReference>
<organism evidence="2 3">
    <name type="scientific">Victivallis vadensis</name>
    <dbReference type="NCBI Taxonomy" id="172901"/>
    <lineage>
        <taxon>Bacteria</taxon>
        <taxon>Pseudomonadati</taxon>
        <taxon>Lentisphaerota</taxon>
        <taxon>Lentisphaeria</taxon>
        <taxon>Victivallales</taxon>
        <taxon>Victivallaceae</taxon>
        <taxon>Victivallis</taxon>
    </lineage>
</organism>
<keyword evidence="3" id="KW-1185">Reference proteome</keyword>
<evidence type="ECO:0000313" key="3">
    <source>
        <dbReference type="Proteomes" id="UP000245959"/>
    </source>
</evidence>
<comment type="caution">
    <text evidence="2">The sequence shown here is derived from an EMBL/GenBank/DDBJ whole genome shotgun (WGS) entry which is preliminary data.</text>
</comment>
<feature type="chain" id="PRO_5015608069" description="Beta-galactosidase-like protein" evidence="1">
    <location>
        <begin position="20"/>
        <end position="666"/>
    </location>
</feature>
<dbReference type="EMBL" id="QEKH01000001">
    <property type="protein sequence ID" value="PVY45845.1"/>
    <property type="molecule type" value="Genomic_DNA"/>
</dbReference>
<evidence type="ECO:0000313" key="2">
    <source>
        <dbReference type="EMBL" id="PVY45845.1"/>
    </source>
</evidence>
<accession>A0A2U1BB11</accession>